<reference evidence="3" key="1">
    <citation type="submission" date="2017-03" db="EMBL/GenBank/DDBJ databases">
        <title>Phytopthora megakarya and P. palmivora, two closely related causual agents of cacao black pod achieved similar genome size and gene model numbers by different mechanisms.</title>
        <authorList>
            <person name="Ali S."/>
            <person name="Shao J."/>
            <person name="Larry D.J."/>
            <person name="Kronmiller B."/>
            <person name="Shen D."/>
            <person name="Strem M.D."/>
            <person name="Melnick R.L."/>
            <person name="Guiltinan M.J."/>
            <person name="Tyler B.M."/>
            <person name="Meinhardt L.W."/>
            <person name="Bailey B.A."/>
        </authorList>
    </citation>
    <scope>NUCLEOTIDE SEQUENCE [LARGE SCALE GENOMIC DNA]</scope>
    <source>
        <strain evidence="3">zdho120</strain>
    </source>
</reference>
<evidence type="ECO:0000313" key="3">
    <source>
        <dbReference type="Proteomes" id="UP000198211"/>
    </source>
</evidence>
<dbReference type="PANTHER" id="PTHR33050">
    <property type="entry name" value="REVERSE TRANSCRIPTASE DOMAIN-CONTAINING PROTEIN"/>
    <property type="match status" value="1"/>
</dbReference>
<proteinExistence type="predicted"/>
<dbReference type="EMBL" id="NBNE01005252">
    <property type="protein sequence ID" value="OWZ03915.1"/>
    <property type="molecule type" value="Genomic_DNA"/>
</dbReference>
<dbReference type="OrthoDB" id="51779at2759"/>
<dbReference type="SUPFAM" id="SSF56672">
    <property type="entry name" value="DNA/RNA polymerases"/>
    <property type="match status" value="1"/>
</dbReference>
<keyword evidence="1" id="KW-0238">DNA-binding</keyword>
<protein>
    <recommendedName>
        <fullName evidence="4">Reverse transcriptase</fullName>
    </recommendedName>
</protein>
<name>A0A225VEW5_9STRA</name>
<dbReference type="InterPro" id="IPR043502">
    <property type="entry name" value="DNA/RNA_pol_sf"/>
</dbReference>
<gene>
    <name evidence="2" type="ORF">PHMEG_00024274</name>
</gene>
<organism evidence="2 3">
    <name type="scientific">Phytophthora megakarya</name>
    <dbReference type="NCBI Taxonomy" id="4795"/>
    <lineage>
        <taxon>Eukaryota</taxon>
        <taxon>Sar</taxon>
        <taxon>Stramenopiles</taxon>
        <taxon>Oomycota</taxon>
        <taxon>Peronosporomycetes</taxon>
        <taxon>Peronosporales</taxon>
        <taxon>Peronosporaceae</taxon>
        <taxon>Phytophthora</taxon>
    </lineage>
</organism>
<keyword evidence="3" id="KW-1185">Reference proteome</keyword>
<dbReference type="InterPro" id="IPR010998">
    <property type="entry name" value="Integrase_recombinase_N"/>
</dbReference>
<dbReference type="Proteomes" id="UP000198211">
    <property type="component" value="Unassembled WGS sequence"/>
</dbReference>
<dbReference type="AlphaFoldDB" id="A0A225VEW5"/>
<evidence type="ECO:0000313" key="2">
    <source>
        <dbReference type="EMBL" id="OWZ03915.1"/>
    </source>
</evidence>
<dbReference type="GO" id="GO:0003677">
    <property type="term" value="F:DNA binding"/>
    <property type="evidence" value="ECO:0007669"/>
    <property type="project" value="UniProtKB-KW"/>
</dbReference>
<comment type="caution">
    <text evidence="2">The sequence shown here is derived from an EMBL/GenBank/DDBJ whole genome shotgun (WGS) entry which is preliminary data.</text>
</comment>
<dbReference type="PANTHER" id="PTHR33050:SF7">
    <property type="entry name" value="RIBONUCLEASE H"/>
    <property type="match status" value="1"/>
</dbReference>
<accession>A0A225VEW5</accession>
<evidence type="ECO:0008006" key="4">
    <source>
        <dbReference type="Google" id="ProtNLM"/>
    </source>
</evidence>
<dbReference type="STRING" id="4795.A0A225VEW5"/>
<dbReference type="Gene3D" id="1.10.150.130">
    <property type="match status" value="1"/>
</dbReference>
<dbReference type="InterPro" id="IPR052055">
    <property type="entry name" value="Hepadnavirus_pol/RT"/>
</dbReference>
<evidence type="ECO:0000256" key="1">
    <source>
        <dbReference type="ARBA" id="ARBA00023125"/>
    </source>
</evidence>
<dbReference type="CDD" id="cd09275">
    <property type="entry name" value="RNase_HI_RT_DIRS1"/>
    <property type="match status" value="1"/>
</dbReference>
<sequence length="947" mass="107691">MSVSSFCRGRQRNYDNFIQTQRAILQTSTQDRHHNFISIARRWVLGLADTRNSQEDILDHTRIKTDSAVARRSGMKLPEFVRALRGQTAQDGRPNKALYELPLPSDPQSRELTQAWNRVVKVGVQPQWTSAKPNHQRLRPRNHSDIDRYLPQIRRHIRKGHREGRYLIVEAELLSQWPEVFVSPIGVVEKSSSNGADIRVINDYAYPERASVNEYTDISVLPPISYNPPADIARRLYQLRQAFPVAVILMMVGDVAGAFRHIPIHENHVHMFAFMFENYLVIDLSCGFGWCGSPAYYALAGKIIHSLYGSSRPDPRFSGLDRSCFGPNTWCDDHTCVEVDTGTRCFEANLSLRRAMSTVLGPEAINEETFTRCYHKSSRYFALGLLWDTTRGCVSIPIEKIEKARHRIHAVLNGSSFPVSVIRQVLGSLRYIATCFPPARAFYQNLQAFETTFRRFEKRSVPPDVVDDLRWFLEVLALEDKLNSIPVEYFSNAAEPSIFIYVDASDTGLCALEPRLKQYIRGEFSEETRQNFSVSKAENSINVRELMSAVLAALHWGPMWANSDRHRSHICFYIDNTSAVSKSKQLAPVKFQYSLVFSAAHIPGEENVMADAGSRAWSTDHRLYRTNSSTLRQFLESMGEFLRNVALAESTSSKYQSAWNQWCEFSRAIGWSPWLRAVGRASNRKLGCFAVYCWKCGFNRAQQGNSYDTIKLKIAAVRWFLRRFADIELSDTPEFTILLQGIKRLSAPTRKMQPISPAFLRLLFRSIDISQPQRRLLWGSVLLAYFFLLRRSEYLKNGSKRSFYCLKSANVFFSDEQGRETTPDPAVSVTLGLEGAKNDQYGRGAYRTMHKSGDNVICPVKALIHIQAARRASGQANNGPQVGGSNSERTNCELLDTFNSYRRCHRIAKCNADHLSIKLLGRWVSNCYQAYPAQSASATATLSKRMV</sequence>